<evidence type="ECO:0000313" key="2">
    <source>
        <dbReference type="EMBL" id="GLQ74271.1"/>
    </source>
</evidence>
<dbReference type="InterPro" id="IPR033414">
    <property type="entry name" value="Sensor_dom"/>
</dbReference>
<organism evidence="2 3">
    <name type="scientific">Vibrio penaeicida</name>
    <dbReference type="NCBI Taxonomy" id="104609"/>
    <lineage>
        <taxon>Bacteria</taxon>
        <taxon>Pseudomonadati</taxon>
        <taxon>Pseudomonadota</taxon>
        <taxon>Gammaproteobacteria</taxon>
        <taxon>Vibrionales</taxon>
        <taxon>Vibrionaceae</taxon>
        <taxon>Vibrio</taxon>
    </lineage>
</organism>
<comment type="caution">
    <text evidence="2">The sequence shown here is derived from an EMBL/GenBank/DDBJ whole genome shotgun (WGS) entry which is preliminary data.</text>
</comment>
<accession>A0AAV5NU67</accession>
<keyword evidence="3" id="KW-1185">Reference proteome</keyword>
<proteinExistence type="predicted"/>
<dbReference type="AlphaFoldDB" id="A0AAV5NU67"/>
<reference evidence="3" key="1">
    <citation type="journal article" date="2019" name="Int. J. Syst. Evol. Microbiol.">
        <title>The Global Catalogue of Microorganisms (GCM) 10K type strain sequencing project: providing services to taxonomists for standard genome sequencing and annotation.</title>
        <authorList>
            <consortium name="The Broad Institute Genomics Platform"/>
            <consortium name="The Broad Institute Genome Sequencing Center for Infectious Disease"/>
            <person name="Wu L."/>
            <person name="Ma J."/>
        </authorList>
    </citation>
    <scope>NUCLEOTIDE SEQUENCE [LARGE SCALE GENOMIC DNA]</scope>
    <source>
        <strain evidence="3">NBRC 15640</strain>
    </source>
</reference>
<evidence type="ECO:0000259" key="1">
    <source>
        <dbReference type="Pfam" id="PF17149"/>
    </source>
</evidence>
<dbReference type="Proteomes" id="UP001156690">
    <property type="component" value="Unassembled WGS sequence"/>
</dbReference>
<dbReference type="SUPFAM" id="SSF55874">
    <property type="entry name" value="ATPase domain of HSP90 chaperone/DNA topoisomerase II/histidine kinase"/>
    <property type="match status" value="1"/>
</dbReference>
<sequence length="179" mass="20224">MQTSLWVLNSDLIESQVNGIISIPEITYVHIESKDGDVWSSGIKLYKHVVKQSVVLQHEYLGGKVIDIGTLTIQSDLVAVDQSYQRFLFKEHLEKLTVSLSHELKLHDAKIEVQCEDSLSVESYPSAYVQIFTNLITNSLKHGFDDWGGENGVYLSPLHRILKIWLLTIVTLGKAFQAK</sequence>
<evidence type="ECO:0000313" key="3">
    <source>
        <dbReference type="Proteomes" id="UP001156690"/>
    </source>
</evidence>
<feature type="domain" description="Periplasmic sensor" evidence="1">
    <location>
        <begin position="3"/>
        <end position="82"/>
    </location>
</feature>
<protein>
    <recommendedName>
        <fullName evidence="1">Periplasmic sensor domain-containing protein</fullName>
    </recommendedName>
</protein>
<name>A0AAV5NU67_9VIBR</name>
<gene>
    <name evidence="2" type="ORF">GCM10007932_36320</name>
</gene>
<dbReference type="InterPro" id="IPR036890">
    <property type="entry name" value="HATPase_C_sf"/>
</dbReference>
<dbReference type="Pfam" id="PF17149">
    <property type="entry name" value="CHASE5"/>
    <property type="match status" value="1"/>
</dbReference>
<dbReference type="Gene3D" id="3.30.565.10">
    <property type="entry name" value="Histidine kinase-like ATPase, C-terminal domain"/>
    <property type="match status" value="1"/>
</dbReference>
<dbReference type="EMBL" id="BSNX01000055">
    <property type="protein sequence ID" value="GLQ74271.1"/>
    <property type="molecule type" value="Genomic_DNA"/>
</dbReference>